<reference evidence="2" key="2">
    <citation type="submission" date="2023-05" db="EMBL/GenBank/DDBJ databases">
        <authorList>
            <consortium name="Lawrence Berkeley National Laboratory"/>
            <person name="Steindorff A."/>
            <person name="Hensen N."/>
            <person name="Bonometti L."/>
            <person name="Westerberg I."/>
            <person name="Brannstrom I.O."/>
            <person name="Guillou S."/>
            <person name="Cros-Aarteil S."/>
            <person name="Calhoun S."/>
            <person name="Haridas S."/>
            <person name="Kuo A."/>
            <person name="Mondo S."/>
            <person name="Pangilinan J."/>
            <person name="Riley R."/>
            <person name="Labutti K."/>
            <person name="Andreopoulos B."/>
            <person name="Lipzen A."/>
            <person name="Chen C."/>
            <person name="Yanf M."/>
            <person name="Daum C."/>
            <person name="Ng V."/>
            <person name="Clum A."/>
            <person name="Ohm R."/>
            <person name="Martin F."/>
            <person name="Silar P."/>
            <person name="Natvig D."/>
            <person name="Lalanne C."/>
            <person name="Gautier V."/>
            <person name="Ament-Velasquez S.L."/>
            <person name="Kruys A."/>
            <person name="Hutchinson M.I."/>
            <person name="Powell A.J."/>
            <person name="Barry K."/>
            <person name="Miller A.N."/>
            <person name="Grigoriev I.V."/>
            <person name="Debuchy R."/>
            <person name="Gladieux P."/>
            <person name="Thoren M.H."/>
            <person name="Johannesson H."/>
        </authorList>
    </citation>
    <scope>NUCLEOTIDE SEQUENCE</scope>
    <source>
        <strain evidence="2">PSN293</strain>
    </source>
</reference>
<name>A0AAN7B8K5_9PEZI</name>
<reference evidence="2" key="1">
    <citation type="journal article" date="2023" name="Mol. Phylogenet. Evol.">
        <title>Genome-scale phylogeny and comparative genomics of the fungal order Sordariales.</title>
        <authorList>
            <person name="Hensen N."/>
            <person name="Bonometti L."/>
            <person name="Westerberg I."/>
            <person name="Brannstrom I.O."/>
            <person name="Guillou S."/>
            <person name="Cros-Aarteil S."/>
            <person name="Calhoun S."/>
            <person name="Haridas S."/>
            <person name="Kuo A."/>
            <person name="Mondo S."/>
            <person name="Pangilinan J."/>
            <person name="Riley R."/>
            <person name="LaButti K."/>
            <person name="Andreopoulos B."/>
            <person name="Lipzen A."/>
            <person name="Chen C."/>
            <person name="Yan M."/>
            <person name="Daum C."/>
            <person name="Ng V."/>
            <person name="Clum A."/>
            <person name="Steindorff A."/>
            <person name="Ohm R.A."/>
            <person name="Martin F."/>
            <person name="Silar P."/>
            <person name="Natvig D.O."/>
            <person name="Lalanne C."/>
            <person name="Gautier V."/>
            <person name="Ament-Velasquez S.L."/>
            <person name="Kruys A."/>
            <person name="Hutchinson M.I."/>
            <person name="Powell A.J."/>
            <person name="Barry K."/>
            <person name="Miller A.N."/>
            <person name="Grigoriev I.V."/>
            <person name="Debuchy R."/>
            <person name="Gladieux P."/>
            <person name="Hiltunen Thoren M."/>
            <person name="Johannesson H."/>
        </authorList>
    </citation>
    <scope>NUCLEOTIDE SEQUENCE</scope>
    <source>
        <strain evidence="2">PSN293</strain>
    </source>
</reference>
<evidence type="ECO:0000313" key="3">
    <source>
        <dbReference type="Proteomes" id="UP001301769"/>
    </source>
</evidence>
<keyword evidence="3" id="KW-1185">Reference proteome</keyword>
<keyword evidence="1" id="KW-0472">Membrane</keyword>
<dbReference type="EMBL" id="MU858135">
    <property type="protein sequence ID" value="KAK4212065.1"/>
    <property type="molecule type" value="Genomic_DNA"/>
</dbReference>
<feature type="transmembrane region" description="Helical" evidence="1">
    <location>
        <begin position="87"/>
        <end position="106"/>
    </location>
</feature>
<gene>
    <name evidence="2" type="ORF">QBC37DRAFT_202652</name>
</gene>
<protein>
    <submittedName>
        <fullName evidence="2">Uncharacterized protein</fullName>
    </submittedName>
</protein>
<dbReference type="AlphaFoldDB" id="A0AAN7B8K5"/>
<keyword evidence="1" id="KW-1133">Transmembrane helix</keyword>
<evidence type="ECO:0000256" key="1">
    <source>
        <dbReference type="SAM" id="Phobius"/>
    </source>
</evidence>
<keyword evidence="1" id="KW-0812">Transmembrane</keyword>
<organism evidence="2 3">
    <name type="scientific">Rhypophila decipiens</name>
    <dbReference type="NCBI Taxonomy" id="261697"/>
    <lineage>
        <taxon>Eukaryota</taxon>
        <taxon>Fungi</taxon>
        <taxon>Dikarya</taxon>
        <taxon>Ascomycota</taxon>
        <taxon>Pezizomycotina</taxon>
        <taxon>Sordariomycetes</taxon>
        <taxon>Sordariomycetidae</taxon>
        <taxon>Sordariales</taxon>
        <taxon>Naviculisporaceae</taxon>
        <taxon>Rhypophila</taxon>
    </lineage>
</organism>
<feature type="transmembrane region" description="Helical" evidence="1">
    <location>
        <begin position="60"/>
        <end position="81"/>
    </location>
</feature>
<evidence type="ECO:0000313" key="2">
    <source>
        <dbReference type="EMBL" id="KAK4212065.1"/>
    </source>
</evidence>
<feature type="transmembrane region" description="Helical" evidence="1">
    <location>
        <begin position="28"/>
        <end position="48"/>
    </location>
</feature>
<feature type="transmembrane region" description="Helical" evidence="1">
    <location>
        <begin position="118"/>
        <end position="135"/>
    </location>
</feature>
<accession>A0AAN7B8K5</accession>
<sequence length="174" mass="19401">MATNTTPCDNYRWWWRYSHSVCRIDWRWGSYLTAVLFSFLILAAGAIAQKSGDSITPMDLVRAGLYVGWIAAMGLFVGFNYNGAPTFFMRALFHLACTALTLLFICSVGQITSDHLHIWIPLSTTCGIFIAFSFAKCGSCFCEVIKKTILNLLLGASQPPHSLLPMHRLDTHAD</sequence>
<dbReference type="Proteomes" id="UP001301769">
    <property type="component" value="Unassembled WGS sequence"/>
</dbReference>
<comment type="caution">
    <text evidence="2">The sequence shown here is derived from an EMBL/GenBank/DDBJ whole genome shotgun (WGS) entry which is preliminary data.</text>
</comment>
<proteinExistence type="predicted"/>